<dbReference type="SMART" id="SM00943">
    <property type="entry name" value="Prim-Pol"/>
    <property type="match status" value="1"/>
</dbReference>
<dbReference type="SUPFAM" id="SSF56747">
    <property type="entry name" value="Prim-pol domain"/>
    <property type="match status" value="1"/>
</dbReference>
<proteinExistence type="predicted"/>
<comment type="caution">
    <text evidence="2">The sequence shown here is derived from an EMBL/GenBank/DDBJ whole genome shotgun (WGS) entry which is preliminary data.</text>
</comment>
<organism evidence="2 3">
    <name type="scientific">Pseudotabrizicola sediminis</name>
    <dbReference type="NCBI Taxonomy" id="2486418"/>
    <lineage>
        <taxon>Bacteria</taxon>
        <taxon>Pseudomonadati</taxon>
        <taxon>Pseudomonadota</taxon>
        <taxon>Alphaproteobacteria</taxon>
        <taxon>Rhodobacterales</taxon>
        <taxon>Paracoccaceae</taxon>
        <taxon>Pseudotabrizicola</taxon>
    </lineage>
</organism>
<evidence type="ECO:0000313" key="3">
    <source>
        <dbReference type="Proteomes" id="UP000297741"/>
    </source>
</evidence>
<reference evidence="2 3" key="1">
    <citation type="submission" date="2018-11" db="EMBL/GenBank/DDBJ databases">
        <title>Tabrizicola sp. isolated from sediment of alpine lake.</title>
        <authorList>
            <person name="Liu Z."/>
        </authorList>
    </citation>
    <scope>NUCLEOTIDE SEQUENCE [LARGE SCALE GENOMIC DNA]</scope>
    <source>
        <strain evidence="2 3">DRYC-M-16</strain>
    </source>
</reference>
<dbReference type="Proteomes" id="UP000297741">
    <property type="component" value="Unassembled WGS sequence"/>
</dbReference>
<accession>A0ABY2KRM5</accession>
<dbReference type="Pfam" id="PF09250">
    <property type="entry name" value="Prim-Pol"/>
    <property type="match status" value="1"/>
</dbReference>
<dbReference type="EMBL" id="RPEM01000001">
    <property type="protein sequence ID" value="TGD45363.1"/>
    <property type="molecule type" value="Genomic_DNA"/>
</dbReference>
<dbReference type="RefSeq" id="WP_135428741.1">
    <property type="nucleotide sequence ID" value="NZ_RPEM01000001.1"/>
</dbReference>
<protein>
    <recommendedName>
        <fullName evidence="1">DNA primase/polymerase bifunctional N-terminal domain-containing protein</fullName>
    </recommendedName>
</protein>
<gene>
    <name evidence="2" type="ORF">EEB11_02100</name>
</gene>
<feature type="domain" description="DNA primase/polymerase bifunctional N-terminal" evidence="1">
    <location>
        <begin position="17"/>
        <end position="165"/>
    </location>
</feature>
<evidence type="ECO:0000313" key="2">
    <source>
        <dbReference type="EMBL" id="TGD45363.1"/>
    </source>
</evidence>
<evidence type="ECO:0000259" key="1">
    <source>
        <dbReference type="SMART" id="SM00943"/>
    </source>
</evidence>
<name>A0ABY2KRM5_9RHOB</name>
<keyword evidence="3" id="KW-1185">Reference proteome</keyword>
<dbReference type="InterPro" id="IPR015330">
    <property type="entry name" value="DNA_primase/pol_bifunc_N"/>
</dbReference>
<sequence length="373" mass="39571">MTALRNPVLPDAIRNQLARLVRAGFPLLPLGGGEDGKAPLLRAWSGPALGLGRILAPMHRTGSQVYGVRLDGLAVIDCDTDSAELVTAMEARFGPSPVHVKTPRGRHLYYRAAGKVPNLRGEGLPVDIKTGARSYVVGPLSQRPDGGLYIPAKGLLGTDGLPLLRASQATARGDLQGGEAGAIPVGHRHATLVREAIRMIEYVDSAEELAGNLAAVRESLCEDAATMPDSELRAIAAWAWKARLENRLFSGRDSAFPLHRLALDALRGLPNDADAIALYVLLNDMHGHTPGKRFVLDFKAMRASGRTRLSVPRLRAARRALQGAGLVVQVGNHKAGAMHQTFALARLRPGMADAANVATLAPALSGGKSRGEV</sequence>